<evidence type="ECO:0000256" key="7">
    <source>
        <dbReference type="SAM" id="MobiDB-lite"/>
    </source>
</evidence>
<dbReference type="Proteomes" id="UP001295684">
    <property type="component" value="Unassembled WGS sequence"/>
</dbReference>
<dbReference type="AlphaFoldDB" id="A0AAD1U751"/>
<comment type="caution">
    <text evidence="9">The sequence shown here is derived from an EMBL/GenBank/DDBJ whole genome shotgun (WGS) entry which is preliminary data.</text>
</comment>
<keyword evidence="5" id="KW-0539">Nucleus</keyword>
<evidence type="ECO:0000256" key="6">
    <source>
        <dbReference type="PROSITE-ProRule" id="PRU00042"/>
    </source>
</evidence>
<accession>A0AAD1U751</accession>
<name>A0AAD1U751_EUPCR</name>
<feature type="domain" description="C2H2-type" evidence="8">
    <location>
        <begin position="195"/>
        <end position="226"/>
    </location>
</feature>
<reference evidence="9" key="1">
    <citation type="submission" date="2023-07" db="EMBL/GenBank/DDBJ databases">
        <authorList>
            <consortium name="AG Swart"/>
            <person name="Singh M."/>
            <person name="Singh A."/>
            <person name="Seah K."/>
            <person name="Emmerich C."/>
        </authorList>
    </citation>
    <scope>NUCLEOTIDE SEQUENCE</scope>
    <source>
        <strain evidence="9">DP1</strain>
    </source>
</reference>
<dbReference type="PROSITE" id="PS00028">
    <property type="entry name" value="ZINC_FINGER_C2H2_1"/>
    <property type="match status" value="3"/>
</dbReference>
<feature type="region of interest" description="Disordered" evidence="7">
    <location>
        <begin position="251"/>
        <end position="274"/>
    </location>
</feature>
<dbReference type="GO" id="GO:0000981">
    <property type="term" value="F:DNA-binding transcription factor activity, RNA polymerase II-specific"/>
    <property type="evidence" value="ECO:0007669"/>
    <property type="project" value="TreeGrafter"/>
</dbReference>
<proteinExistence type="predicted"/>
<dbReference type="GO" id="GO:0000978">
    <property type="term" value="F:RNA polymerase II cis-regulatory region sequence-specific DNA binding"/>
    <property type="evidence" value="ECO:0007669"/>
    <property type="project" value="TreeGrafter"/>
</dbReference>
<keyword evidence="1" id="KW-0479">Metal-binding</keyword>
<dbReference type="SUPFAM" id="SSF57667">
    <property type="entry name" value="beta-beta-alpha zinc fingers"/>
    <property type="match status" value="1"/>
</dbReference>
<evidence type="ECO:0000256" key="1">
    <source>
        <dbReference type="ARBA" id="ARBA00022723"/>
    </source>
</evidence>
<dbReference type="PANTHER" id="PTHR23235:SF142">
    <property type="entry name" value="ZINC FINGER PROTEIN 384"/>
    <property type="match status" value="1"/>
</dbReference>
<keyword evidence="2" id="KW-0677">Repeat</keyword>
<keyword evidence="10" id="KW-1185">Reference proteome</keyword>
<dbReference type="FunFam" id="3.30.160.60:FF:001397">
    <property type="entry name" value="Datilografo, isoform A"/>
    <property type="match status" value="1"/>
</dbReference>
<dbReference type="PROSITE" id="PS50157">
    <property type="entry name" value="ZINC_FINGER_C2H2_2"/>
    <property type="match status" value="3"/>
</dbReference>
<keyword evidence="4" id="KW-0862">Zinc</keyword>
<dbReference type="GO" id="GO:0008270">
    <property type="term" value="F:zinc ion binding"/>
    <property type="evidence" value="ECO:0007669"/>
    <property type="project" value="UniProtKB-KW"/>
</dbReference>
<feature type="domain" description="C2H2-type" evidence="8">
    <location>
        <begin position="165"/>
        <end position="194"/>
    </location>
</feature>
<protein>
    <recommendedName>
        <fullName evidence="8">C2H2-type domain-containing protein</fullName>
    </recommendedName>
</protein>
<dbReference type="InterPro" id="IPR036236">
    <property type="entry name" value="Znf_C2H2_sf"/>
</dbReference>
<gene>
    <name evidence="9" type="ORF">ECRASSUSDP1_LOCUS2835</name>
</gene>
<organism evidence="9 10">
    <name type="scientific">Euplotes crassus</name>
    <dbReference type="NCBI Taxonomy" id="5936"/>
    <lineage>
        <taxon>Eukaryota</taxon>
        <taxon>Sar</taxon>
        <taxon>Alveolata</taxon>
        <taxon>Ciliophora</taxon>
        <taxon>Intramacronucleata</taxon>
        <taxon>Spirotrichea</taxon>
        <taxon>Hypotrichia</taxon>
        <taxon>Euplotida</taxon>
        <taxon>Euplotidae</taxon>
        <taxon>Moneuplotes</taxon>
    </lineage>
</organism>
<evidence type="ECO:0000256" key="5">
    <source>
        <dbReference type="ARBA" id="ARBA00023242"/>
    </source>
</evidence>
<evidence type="ECO:0000256" key="4">
    <source>
        <dbReference type="ARBA" id="ARBA00022833"/>
    </source>
</evidence>
<sequence length="274" mass="31956">MEGSGFTNPQNSTFRHQAMPCLLGETSQLALPHVRNTLEPKETLNQLNYEANKDQLQDRIRCLTEAYCLCSSEVRKLLYNGPIPPLQIKNFGPDETIERSLQFNIEEEKQMPRAGFILSESMKTRNIIQNQTSQTNVENLQALEGYPYSSAVHPNSKNGKMVMVYKCEFNECHKTFMRTWNLLDHIRMHYGIRPYVCKFCGKGFTQKGNMRKHLIQHEKPHLSNRKKFKCEFCSSSFTERYNYRTHVEKKHGISPSIPNLNHENQLQFPPRPMN</sequence>
<dbReference type="Gene3D" id="3.30.160.60">
    <property type="entry name" value="Classic Zinc Finger"/>
    <property type="match status" value="3"/>
</dbReference>
<dbReference type="PANTHER" id="PTHR23235">
    <property type="entry name" value="KRUEPPEL-LIKE TRANSCRIPTION FACTOR"/>
    <property type="match status" value="1"/>
</dbReference>
<evidence type="ECO:0000256" key="2">
    <source>
        <dbReference type="ARBA" id="ARBA00022737"/>
    </source>
</evidence>
<feature type="compositionally biased region" description="Polar residues" evidence="7">
    <location>
        <begin position="256"/>
        <end position="267"/>
    </location>
</feature>
<dbReference type="InterPro" id="IPR013087">
    <property type="entry name" value="Znf_C2H2_type"/>
</dbReference>
<evidence type="ECO:0000256" key="3">
    <source>
        <dbReference type="ARBA" id="ARBA00022771"/>
    </source>
</evidence>
<keyword evidence="3 6" id="KW-0863">Zinc-finger</keyword>
<evidence type="ECO:0000313" key="9">
    <source>
        <dbReference type="EMBL" id="CAI2361524.1"/>
    </source>
</evidence>
<evidence type="ECO:0000313" key="10">
    <source>
        <dbReference type="Proteomes" id="UP001295684"/>
    </source>
</evidence>
<evidence type="ECO:0000259" key="8">
    <source>
        <dbReference type="PROSITE" id="PS50157"/>
    </source>
</evidence>
<dbReference type="SMART" id="SM00355">
    <property type="entry name" value="ZnF_C2H2"/>
    <property type="match status" value="3"/>
</dbReference>
<dbReference type="EMBL" id="CAMPGE010002713">
    <property type="protein sequence ID" value="CAI2361524.1"/>
    <property type="molecule type" value="Genomic_DNA"/>
</dbReference>
<dbReference type="Pfam" id="PF00096">
    <property type="entry name" value="zf-C2H2"/>
    <property type="match status" value="2"/>
</dbReference>
<feature type="domain" description="C2H2-type" evidence="8">
    <location>
        <begin position="228"/>
        <end position="251"/>
    </location>
</feature>